<keyword evidence="3 6" id="KW-0812">Transmembrane</keyword>
<evidence type="ECO:0000256" key="5">
    <source>
        <dbReference type="ARBA" id="ARBA00023136"/>
    </source>
</evidence>
<dbReference type="Proteomes" id="UP001361570">
    <property type="component" value="Unassembled WGS sequence"/>
</dbReference>
<dbReference type="Pfam" id="PF00361">
    <property type="entry name" value="Proton_antipo_M"/>
    <property type="match status" value="1"/>
</dbReference>
<dbReference type="RefSeq" id="WP_336404330.1">
    <property type="nucleotide sequence ID" value="NZ_JBAPLU010000009.1"/>
</dbReference>
<gene>
    <name evidence="9" type="ORF">TEK04_10705</name>
</gene>
<evidence type="ECO:0000313" key="9">
    <source>
        <dbReference type="EMBL" id="MEI4272194.1"/>
    </source>
</evidence>
<dbReference type="PRINTS" id="PR01437">
    <property type="entry name" value="NUOXDRDTASE4"/>
</dbReference>
<name>A0ABU8DVX2_9ACTN</name>
<dbReference type="EC" id="1.6.5.-" evidence="9"/>
<dbReference type="InterPro" id="IPR010227">
    <property type="entry name" value="NADH_Q_OxRdtase_chainM/4"/>
</dbReference>
<feature type="transmembrane region" description="Helical" evidence="7">
    <location>
        <begin position="463"/>
        <end position="484"/>
    </location>
</feature>
<keyword evidence="5 7" id="KW-0472">Membrane</keyword>
<evidence type="ECO:0000256" key="6">
    <source>
        <dbReference type="RuleBase" id="RU000320"/>
    </source>
</evidence>
<evidence type="ECO:0000256" key="1">
    <source>
        <dbReference type="ARBA" id="ARBA00004127"/>
    </source>
</evidence>
<feature type="transmembrane region" description="Helical" evidence="7">
    <location>
        <begin position="344"/>
        <end position="361"/>
    </location>
</feature>
<feature type="domain" description="NADH:quinone oxidoreductase/Mrp antiporter transmembrane" evidence="8">
    <location>
        <begin position="127"/>
        <end position="423"/>
    </location>
</feature>
<dbReference type="EMBL" id="JBAPLU010000009">
    <property type="protein sequence ID" value="MEI4272194.1"/>
    <property type="molecule type" value="Genomic_DNA"/>
</dbReference>
<feature type="transmembrane region" description="Helical" evidence="7">
    <location>
        <begin position="416"/>
        <end position="442"/>
    </location>
</feature>
<dbReference type="GO" id="GO:0016491">
    <property type="term" value="F:oxidoreductase activity"/>
    <property type="evidence" value="ECO:0007669"/>
    <property type="project" value="UniProtKB-KW"/>
</dbReference>
<feature type="transmembrane region" description="Helical" evidence="7">
    <location>
        <begin position="205"/>
        <end position="221"/>
    </location>
</feature>
<dbReference type="PANTHER" id="PTHR43507:SF1">
    <property type="entry name" value="NADH-UBIQUINONE OXIDOREDUCTASE CHAIN 4"/>
    <property type="match status" value="1"/>
</dbReference>
<feature type="transmembrane region" description="Helical" evidence="7">
    <location>
        <begin position="30"/>
        <end position="50"/>
    </location>
</feature>
<dbReference type="InterPro" id="IPR001750">
    <property type="entry name" value="ND/Mrp_TM"/>
</dbReference>
<keyword evidence="10" id="KW-1185">Reference proteome</keyword>
<feature type="transmembrane region" description="Helical" evidence="7">
    <location>
        <begin position="242"/>
        <end position="267"/>
    </location>
</feature>
<feature type="transmembrane region" description="Helical" evidence="7">
    <location>
        <begin position="382"/>
        <end position="404"/>
    </location>
</feature>
<comment type="caution">
    <text evidence="9">The sequence shown here is derived from an EMBL/GenBank/DDBJ whole genome shotgun (WGS) entry which is preliminary data.</text>
</comment>
<reference evidence="9 10" key="1">
    <citation type="submission" date="2024-03" db="EMBL/GenBank/DDBJ databases">
        <title>Draft genome sequence of Klenkia sp. LSe6-5.</title>
        <authorList>
            <person name="Duangmal K."/>
            <person name="Chantavorakit T."/>
        </authorList>
    </citation>
    <scope>NUCLEOTIDE SEQUENCE [LARGE SCALE GENOMIC DNA]</scope>
    <source>
        <strain evidence="9 10">LSe6-5</strain>
    </source>
</reference>
<feature type="transmembrane region" description="Helical" evidence="7">
    <location>
        <begin position="163"/>
        <end position="185"/>
    </location>
</feature>
<feature type="transmembrane region" description="Helical" evidence="7">
    <location>
        <begin position="81"/>
        <end position="101"/>
    </location>
</feature>
<feature type="transmembrane region" description="Helical" evidence="7">
    <location>
        <begin position="108"/>
        <end position="126"/>
    </location>
</feature>
<evidence type="ECO:0000256" key="4">
    <source>
        <dbReference type="ARBA" id="ARBA00022989"/>
    </source>
</evidence>
<evidence type="ECO:0000256" key="2">
    <source>
        <dbReference type="ARBA" id="ARBA00009025"/>
    </source>
</evidence>
<comment type="similarity">
    <text evidence="2">Belongs to the complex I subunit 4 family.</text>
</comment>
<evidence type="ECO:0000256" key="3">
    <source>
        <dbReference type="ARBA" id="ARBA00022692"/>
    </source>
</evidence>
<sequence>MSVLELVVLGPVVAAALLAVVPVTDRAARWVWLAVTLADLALLAALALAYRTPPAGGLAFERQATWIPSAGVGYHVGVDGLSLPLLLLTGVVFAACAVHALREQRRPRAQAALFLFLQTACLGVFVAQDLVLFFVFFDLTIVGMWFSIAGWGHGDHRRSALQFFLYTFLGSLVLLAGFIGVYVAADPHTFDIPTLVAADPLGDHPVGGAVVLGLVLLGLAIKTPLVPVHTWLPPAHTDAPAIGSAVLAAVMLKLGTYGFVRVAMPVLPDAWRAWAWVVVALGVVSVLYGGLVALAQTDVKRLVAYTSVTHMGYVAVGLGAAGLIDRGDPVLRQVATTGAVTQMVSHGLLAGAMFLLAGALHDRRGSYALADYGGLARPAPRFAALFGVAAFGSLGLPGFSGFVAEFQVLSGSIGTTAWAAAAVPGILLTAVLLVRATGSLLTGPTRGRAVGFTDLRPHEAVPVAGLLALSVLVGVLPGPLLAWVTPATESLVALVGG</sequence>
<protein>
    <submittedName>
        <fullName evidence="9">NADH-quinone oxidoreductase subunit M</fullName>
        <ecNumber evidence="9">1.6.5.-</ecNumber>
    </submittedName>
</protein>
<keyword evidence="4 7" id="KW-1133">Transmembrane helix</keyword>
<dbReference type="InterPro" id="IPR003918">
    <property type="entry name" value="NADH_UbQ_OxRdtase"/>
</dbReference>
<dbReference type="NCBIfam" id="TIGR01972">
    <property type="entry name" value="NDH_I_M"/>
    <property type="match status" value="1"/>
</dbReference>
<evidence type="ECO:0000256" key="7">
    <source>
        <dbReference type="SAM" id="Phobius"/>
    </source>
</evidence>
<proteinExistence type="inferred from homology"/>
<feature type="transmembrane region" description="Helical" evidence="7">
    <location>
        <begin position="273"/>
        <end position="295"/>
    </location>
</feature>
<evidence type="ECO:0000313" key="10">
    <source>
        <dbReference type="Proteomes" id="UP001361570"/>
    </source>
</evidence>
<organism evidence="9 10">
    <name type="scientific">Klenkia sesuvii</name>
    <dbReference type="NCBI Taxonomy" id="3103137"/>
    <lineage>
        <taxon>Bacteria</taxon>
        <taxon>Bacillati</taxon>
        <taxon>Actinomycetota</taxon>
        <taxon>Actinomycetes</taxon>
        <taxon>Geodermatophilales</taxon>
        <taxon>Geodermatophilaceae</taxon>
        <taxon>Klenkia</taxon>
    </lineage>
</organism>
<feature type="transmembrane region" description="Helical" evidence="7">
    <location>
        <begin position="132"/>
        <end position="151"/>
    </location>
</feature>
<dbReference type="PANTHER" id="PTHR43507">
    <property type="entry name" value="NADH-UBIQUINONE OXIDOREDUCTASE CHAIN 4"/>
    <property type="match status" value="1"/>
</dbReference>
<comment type="subcellular location">
    <subcellularLocation>
        <location evidence="1">Endomembrane system</location>
        <topology evidence="1">Multi-pass membrane protein</topology>
    </subcellularLocation>
    <subcellularLocation>
        <location evidence="6">Membrane</location>
        <topology evidence="6">Multi-pass membrane protein</topology>
    </subcellularLocation>
</comment>
<evidence type="ECO:0000259" key="8">
    <source>
        <dbReference type="Pfam" id="PF00361"/>
    </source>
</evidence>
<accession>A0ABU8DVX2</accession>
<feature type="transmembrane region" description="Helical" evidence="7">
    <location>
        <begin position="302"/>
        <end position="324"/>
    </location>
</feature>
<feature type="transmembrane region" description="Helical" evidence="7">
    <location>
        <begin position="6"/>
        <end position="23"/>
    </location>
</feature>
<keyword evidence="9" id="KW-0560">Oxidoreductase</keyword>